<dbReference type="Proteomes" id="UP000739565">
    <property type="component" value="Unassembled WGS sequence"/>
</dbReference>
<evidence type="ECO:0000256" key="9">
    <source>
        <dbReference type="ARBA" id="ARBA00023679"/>
    </source>
</evidence>
<dbReference type="InterPro" id="IPR050241">
    <property type="entry name" value="NAD-cap_RNA_hydrolase_NudC"/>
</dbReference>
<dbReference type="Pfam" id="PF09297">
    <property type="entry name" value="Zn_ribbon_NUD"/>
    <property type="match status" value="1"/>
</dbReference>
<dbReference type="PRINTS" id="PR00502">
    <property type="entry name" value="NUDIXFAMILY"/>
</dbReference>
<evidence type="ECO:0000256" key="1">
    <source>
        <dbReference type="ARBA" id="ARBA00001946"/>
    </source>
</evidence>
<organism evidence="12 13">
    <name type="scientific">Zwartia hollandica</name>
    <dbReference type="NCBI Taxonomy" id="324606"/>
    <lineage>
        <taxon>Bacteria</taxon>
        <taxon>Pseudomonadati</taxon>
        <taxon>Pseudomonadota</taxon>
        <taxon>Betaproteobacteria</taxon>
        <taxon>Burkholderiales</taxon>
        <taxon>Alcaligenaceae</taxon>
        <taxon>Zwartia</taxon>
    </lineage>
</organism>
<evidence type="ECO:0000256" key="3">
    <source>
        <dbReference type="ARBA" id="ARBA00009595"/>
    </source>
</evidence>
<comment type="cofactor">
    <cofactor evidence="1">
        <name>Mg(2+)</name>
        <dbReference type="ChEBI" id="CHEBI:18420"/>
    </cofactor>
</comment>
<dbReference type="Gene3D" id="3.90.79.20">
    <property type="match status" value="1"/>
</dbReference>
<dbReference type="GO" id="GO:0046872">
    <property type="term" value="F:metal ion binding"/>
    <property type="evidence" value="ECO:0007669"/>
    <property type="project" value="UniProtKB-KW"/>
</dbReference>
<dbReference type="InterPro" id="IPR015376">
    <property type="entry name" value="Znr_NADH_PPase"/>
</dbReference>
<evidence type="ECO:0000256" key="7">
    <source>
        <dbReference type="ARBA" id="ARBA00022842"/>
    </source>
</evidence>
<keyword evidence="5" id="KW-0479">Metal-binding</keyword>
<keyword evidence="7" id="KW-0460">Magnesium</keyword>
<dbReference type="PANTHER" id="PTHR42904">
    <property type="entry name" value="NUDIX HYDROLASE, NUDC SUBFAMILY"/>
    <property type="match status" value="1"/>
</dbReference>
<dbReference type="GO" id="GO:0005829">
    <property type="term" value="C:cytosol"/>
    <property type="evidence" value="ECO:0007669"/>
    <property type="project" value="TreeGrafter"/>
</dbReference>
<dbReference type="RefSeq" id="WP_259659786.1">
    <property type="nucleotide sequence ID" value="NZ_JAHXRI010000001.1"/>
</dbReference>
<dbReference type="PROSITE" id="PS00893">
    <property type="entry name" value="NUDIX_BOX"/>
    <property type="match status" value="1"/>
</dbReference>
<comment type="similarity">
    <text evidence="3">Belongs to the Nudix hydrolase family. NudC subfamily.</text>
</comment>
<dbReference type="AlphaFoldDB" id="A0A953T621"/>
<keyword evidence="6 10" id="KW-0378">Hydrolase</keyword>
<evidence type="ECO:0000259" key="11">
    <source>
        <dbReference type="PROSITE" id="PS51462"/>
    </source>
</evidence>
<protein>
    <recommendedName>
        <fullName evidence="4">NAD(+) diphosphatase</fullName>
        <ecNumber evidence="4">3.6.1.22</ecNumber>
    </recommendedName>
</protein>
<evidence type="ECO:0000256" key="4">
    <source>
        <dbReference type="ARBA" id="ARBA00012381"/>
    </source>
</evidence>
<dbReference type="InterPro" id="IPR015797">
    <property type="entry name" value="NUDIX_hydrolase-like_dom_sf"/>
</dbReference>
<evidence type="ECO:0000313" key="13">
    <source>
        <dbReference type="Proteomes" id="UP000739565"/>
    </source>
</evidence>
<feature type="domain" description="Nudix hydrolase" evidence="11">
    <location>
        <begin position="129"/>
        <end position="252"/>
    </location>
</feature>
<proteinExistence type="inferred from homology"/>
<dbReference type="PROSITE" id="PS51462">
    <property type="entry name" value="NUDIX"/>
    <property type="match status" value="1"/>
</dbReference>
<dbReference type="EC" id="3.6.1.22" evidence="4"/>
<dbReference type="NCBIfam" id="NF001299">
    <property type="entry name" value="PRK00241.1"/>
    <property type="match status" value="1"/>
</dbReference>
<dbReference type="InterPro" id="IPR015375">
    <property type="entry name" value="NADH_PPase-like_N"/>
</dbReference>
<evidence type="ECO:0000256" key="8">
    <source>
        <dbReference type="ARBA" id="ARBA00023027"/>
    </source>
</evidence>
<evidence type="ECO:0000256" key="6">
    <source>
        <dbReference type="ARBA" id="ARBA00022801"/>
    </source>
</evidence>
<dbReference type="CDD" id="cd03429">
    <property type="entry name" value="NUDIX_NADH_pyrophosphatase_Nudt13"/>
    <property type="match status" value="1"/>
</dbReference>
<dbReference type="InterPro" id="IPR000086">
    <property type="entry name" value="NUDIX_hydrolase_dom"/>
</dbReference>
<dbReference type="GO" id="GO:0035529">
    <property type="term" value="F:NADH pyrophosphatase activity"/>
    <property type="evidence" value="ECO:0007669"/>
    <property type="project" value="TreeGrafter"/>
</dbReference>
<comment type="cofactor">
    <cofactor evidence="2">
        <name>Zn(2+)</name>
        <dbReference type="ChEBI" id="CHEBI:29105"/>
    </cofactor>
</comment>
<dbReference type="GO" id="GO:0019677">
    <property type="term" value="P:NAD+ catabolic process"/>
    <property type="evidence" value="ECO:0007669"/>
    <property type="project" value="TreeGrafter"/>
</dbReference>
<reference evidence="12" key="1">
    <citation type="submission" date="2021-07" db="EMBL/GenBank/DDBJ databases">
        <title>New genus and species of the family Alcaligenaceae.</title>
        <authorList>
            <person name="Hahn M.W."/>
        </authorList>
    </citation>
    <scope>NUCLEOTIDE SEQUENCE</scope>
    <source>
        <strain evidence="12">LF4-65</strain>
    </source>
</reference>
<dbReference type="InterPro" id="IPR049734">
    <property type="entry name" value="NudC-like_C"/>
</dbReference>
<comment type="catalytic activity">
    <reaction evidence="9">
        <text>a 5'-end NAD(+)-phospho-ribonucleoside in mRNA + H2O = a 5'-end phospho-adenosine-phospho-ribonucleoside in mRNA + beta-nicotinamide D-ribonucleotide + 2 H(+)</text>
        <dbReference type="Rhea" id="RHEA:60876"/>
        <dbReference type="Rhea" id="RHEA-COMP:15698"/>
        <dbReference type="Rhea" id="RHEA-COMP:15719"/>
        <dbReference type="ChEBI" id="CHEBI:14649"/>
        <dbReference type="ChEBI" id="CHEBI:15377"/>
        <dbReference type="ChEBI" id="CHEBI:15378"/>
        <dbReference type="ChEBI" id="CHEBI:144029"/>
        <dbReference type="ChEBI" id="CHEBI:144051"/>
    </reaction>
    <physiologicalReaction direction="left-to-right" evidence="9">
        <dbReference type="Rhea" id="RHEA:60877"/>
    </physiologicalReaction>
</comment>
<keyword evidence="13" id="KW-1185">Reference proteome</keyword>
<evidence type="ECO:0000256" key="10">
    <source>
        <dbReference type="RuleBase" id="RU003476"/>
    </source>
</evidence>
<dbReference type="InterPro" id="IPR020084">
    <property type="entry name" value="NUDIX_hydrolase_CS"/>
</dbReference>
<dbReference type="EMBL" id="JAHXRI010000001">
    <property type="protein sequence ID" value="MBZ1349384.1"/>
    <property type="molecule type" value="Genomic_DNA"/>
</dbReference>
<dbReference type="Gene3D" id="3.90.79.10">
    <property type="entry name" value="Nucleoside Triphosphate Pyrophosphohydrolase"/>
    <property type="match status" value="1"/>
</dbReference>
<name>A0A953T621_9BURK</name>
<keyword evidence="8" id="KW-0520">NAD</keyword>
<dbReference type="PANTHER" id="PTHR42904:SF6">
    <property type="entry name" value="NAD-CAPPED RNA HYDROLASE NUDT12"/>
    <property type="match status" value="1"/>
</dbReference>
<evidence type="ECO:0000256" key="5">
    <source>
        <dbReference type="ARBA" id="ARBA00022723"/>
    </source>
</evidence>
<comment type="caution">
    <text evidence="12">The sequence shown here is derived from an EMBL/GenBank/DDBJ whole genome shotgun (WGS) entry which is preliminary data.</text>
</comment>
<dbReference type="Pfam" id="PF09296">
    <property type="entry name" value="NUDIX-like"/>
    <property type="match status" value="1"/>
</dbReference>
<accession>A0A953T621</accession>
<gene>
    <name evidence="12" type="primary">nudC</name>
    <name evidence="12" type="ORF">KZZ10_01885</name>
</gene>
<evidence type="ECO:0000313" key="12">
    <source>
        <dbReference type="EMBL" id="MBZ1349384.1"/>
    </source>
</evidence>
<evidence type="ECO:0000256" key="2">
    <source>
        <dbReference type="ARBA" id="ARBA00001947"/>
    </source>
</evidence>
<dbReference type="Pfam" id="PF00293">
    <property type="entry name" value="NUDIX"/>
    <property type="match status" value="1"/>
</dbReference>
<dbReference type="SUPFAM" id="SSF55811">
    <property type="entry name" value="Nudix"/>
    <property type="match status" value="2"/>
</dbReference>
<sequence>MSDLTYWIVRHSNQVFISTQAESGDVFPLARASDFDLPHSPLLIGQWQGKPCYAIEADQIPTHLVGELRPVRSIFGSEGAEAFALAGRATQMIDWQKNHQYCGHCGTPTIMKTTEFAMECPSCRLIAYPRISPAVMVLVERGNDLLLARSPHFKPGVFSALAGFVEPGETLEQCAVREVREEVGIEITNLRYFKSQPWPFPNSLMIAYFADYAGGTITPDPSEIEAADWFSREALPLLPDPVSIARQLIEAALR</sequence>
<dbReference type="InterPro" id="IPR020476">
    <property type="entry name" value="Nudix_hydrolase"/>
</dbReference>
<dbReference type="GO" id="GO:0006742">
    <property type="term" value="P:NADP+ catabolic process"/>
    <property type="evidence" value="ECO:0007669"/>
    <property type="project" value="TreeGrafter"/>
</dbReference>